<proteinExistence type="predicted"/>
<feature type="non-terminal residue" evidence="1">
    <location>
        <position position="62"/>
    </location>
</feature>
<dbReference type="EMBL" id="CAJOBP010098942">
    <property type="protein sequence ID" value="CAF4970553.1"/>
    <property type="molecule type" value="Genomic_DNA"/>
</dbReference>
<evidence type="ECO:0000313" key="1">
    <source>
        <dbReference type="EMBL" id="CAF4970553.1"/>
    </source>
</evidence>
<protein>
    <submittedName>
        <fullName evidence="1">Uncharacterized protein</fullName>
    </submittedName>
</protein>
<organism evidence="1 3">
    <name type="scientific">Rotaria socialis</name>
    <dbReference type="NCBI Taxonomy" id="392032"/>
    <lineage>
        <taxon>Eukaryota</taxon>
        <taxon>Metazoa</taxon>
        <taxon>Spiralia</taxon>
        <taxon>Gnathifera</taxon>
        <taxon>Rotifera</taxon>
        <taxon>Eurotatoria</taxon>
        <taxon>Bdelloidea</taxon>
        <taxon>Philodinida</taxon>
        <taxon>Philodinidae</taxon>
        <taxon>Rotaria</taxon>
    </lineage>
</organism>
<dbReference type="Proteomes" id="UP000663873">
    <property type="component" value="Unassembled WGS sequence"/>
</dbReference>
<keyword evidence="3" id="KW-1185">Reference proteome</keyword>
<name>A0A821Z023_9BILA</name>
<accession>A0A821Z023</accession>
<dbReference type="AlphaFoldDB" id="A0A821Z023"/>
<feature type="non-terminal residue" evidence="1">
    <location>
        <position position="1"/>
    </location>
</feature>
<sequence length="62" mass="7440">TSIRRKIDTLNQFIHQIKQELGAYVIQDFNNDPMVVDIMNKWSHIQSLTNEKDDQLNQNRQR</sequence>
<reference evidence="1" key="1">
    <citation type="submission" date="2021-02" db="EMBL/GenBank/DDBJ databases">
        <authorList>
            <person name="Nowell W R."/>
        </authorList>
    </citation>
    <scope>NUCLEOTIDE SEQUENCE</scope>
</reference>
<evidence type="ECO:0000313" key="3">
    <source>
        <dbReference type="Proteomes" id="UP000663873"/>
    </source>
</evidence>
<comment type="caution">
    <text evidence="1">The sequence shown here is derived from an EMBL/GenBank/DDBJ whole genome shotgun (WGS) entry which is preliminary data.</text>
</comment>
<gene>
    <name evidence="1" type="ORF">UJA718_LOCUS48738</name>
    <name evidence="2" type="ORF">UJA718_LOCUS48960</name>
</gene>
<dbReference type="EMBL" id="CAJOBP010100404">
    <property type="protein sequence ID" value="CAF4974635.1"/>
    <property type="molecule type" value="Genomic_DNA"/>
</dbReference>
<evidence type="ECO:0000313" key="2">
    <source>
        <dbReference type="EMBL" id="CAF4974635.1"/>
    </source>
</evidence>